<evidence type="ECO:0000313" key="1">
    <source>
        <dbReference type="EMBL" id="TLD02071.1"/>
    </source>
</evidence>
<dbReference type="EMBL" id="QGQD01000023">
    <property type="protein sequence ID" value="TLD02071.1"/>
    <property type="molecule type" value="Genomic_DNA"/>
</dbReference>
<comment type="caution">
    <text evidence="1">The sequence shown here is derived from an EMBL/GenBank/DDBJ whole genome shotgun (WGS) entry which is preliminary data.</text>
</comment>
<organism evidence="1 2">
    <name type="scientific">Robinsoniella peoriensis</name>
    <dbReference type="NCBI Taxonomy" id="180332"/>
    <lineage>
        <taxon>Bacteria</taxon>
        <taxon>Bacillati</taxon>
        <taxon>Bacillota</taxon>
        <taxon>Clostridia</taxon>
        <taxon>Lachnospirales</taxon>
        <taxon>Lachnospiraceae</taxon>
        <taxon>Robinsoniella</taxon>
    </lineage>
</organism>
<keyword evidence="2" id="KW-1185">Reference proteome</keyword>
<proteinExistence type="predicted"/>
<sequence length="85" mass="10088">MSEMENESQKQGQNRFLEFIMERVAPGSEEEAKGLLTDSFYRMDQGKLTKEYLDEFMPKLLLLLKEEYIEEVTRVMVDFNSRNVN</sequence>
<name>A0A4U8QAP1_9FIRM</name>
<dbReference type="AlphaFoldDB" id="A0A4U8QAP1"/>
<accession>A0A4U8QAP1</accession>
<reference evidence="1 2" key="1">
    <citation type="journal article" date="2019" name="Anaerobe">
        <title>Detection of Robinsoniella peoriensis in multiple bone samples of a trauma patient.</title>
        <authorList>
            <person name="Schrottner P."/>
            <person name="Hartwich K."/>
            <person name="Bunk B."/>
            <person name="Schober I."/>
            <person name="Helbig S."/>
            <person name="Rudolph W.W."/>
            <person name="Gunzer F."/>
        </authorList>
    </citation>
    <scope>NUCLEOTIDE SEQUENCE [LARGE SCALE GENOMIC DNA]</scope>
    <source>
        <strain evidence="1 2">DSM 106044</strain>
    </source>
</reference>
<dbReference type="STRING" id="180332.GCA_000797495_00540"/>
<gene>
    <name evidence="1" type="ORF">DSM106044_01108</name>
</gene>
<protein>
    <submittedName>
        <fullName evidence="1">Uncharacterized protein</fullName>
    </submittedName>
</protein>
<dbReference type="RefSeq" id="WP_027294517.1">
    <property type="nucleotide sequence ID" value="NZ_CABMJZ010000035.1"/>
</dbReference>
<evidence type="ECO:0000313" key="2">
    <source>
        <dbReference type="Proteomes" id="UP000306509"/>
    </source>
</evidence>
<dbReference type="Proteomes" id="UP000306509">
    <property type="component" value="Unassembled WGS sequence"/>
</dbReference>